<dbReference type="Gene3D" id="2.40.40.10">
    <property type="entry name" value="RlpA-like domain"/>
    <property type="match status" value="1"/>
</dbReference>
<sequence>MEPSTPSADAAHPSYAAPATDDGDGDRRDWSRRVTNAHSYASHKVSHYHHKHIAQHKSTHTSTYHGRGTWYMTGQGACGETSRDSEHVVAISHTQYIHPGETKTSCFRMVRITNLENGKIAPARIVDMCPGCSHGSLDMSQGLFEALSADGGLGEGVLSIKWEFDD</sequence>
<dbReference type="InterPro" id="IPR001153">
    <property type="entry name" value="Barwin_dom"/>
</dbReference>
<dbReference type="InterPro" id="IPR036908">
    <property type="entry name" value="RlpA-like_sf"/>
</dbReference>
<dbReference type="STRING" id="1314781.A0A165KKP3"/>
<keyword evidence="1" id="KW-0732">Signal</keyword>
<gene>
    <name evidence="4" type="ORF">EXIGLDRAFT_609113</name>
</gene>
<dbReference type="PANTHER" id="PTHR31836">
    <property type="match status" value="1"/>
</dbReference>
<evidence type="ECO:0000259" key="3">
    <source>
        <dbReference type="Pfam" id="PF00967"/>
    </source>
</evidence>
<feature type="region of interest" description="Disordered" evidence="2">
    <location>
        <begin position="1"/>
        <end position="30"/>
    </location>
</feature>
<dbReference type="Proteomes" id="UP000077266">
    <property type="component" value="Unassembled WGS sequence"/>
</dbReference>
<dbReference type="PANTHER" id="PTHR31836:SF25">
    <property type="entry name" value="RLPA-LIKE PROTEIN DOUBLE-PSI BETA-BARREL DOMAIN-CONTAINING PROTEIN"/>
    <property type="match status" value="1"/>
</dbReference>
<dbReference type="InParanoid" id="A0A165KKP3"/>
<dbReference type="GO" id="GO:0050832">
    <property type="term" value="P:defense response to fungus"/>
    <property type="evidence" value="ECO:0007669"/>
    <property type="project" value="InterPro"/>
</dbReference>
<dbReference type="SUPFAM" id="SSF50685">
    <property type="entry name" value="Barwin-like endoglucanases"/>
    <property type="match status" value="1"/>
</dbReference>
<dbReference type="InterPro" id="IPR051477">
    <property type="entry name" value="Expansin_CellWall"/>
</dbReference>
<evidence type="ECO:0000313" key="5">
    <source>
        <dbReference type="Proteomes" id="UP000077266"/>
    </source>
</evidence>
<dbReference type="OrthoDB" id="623670at2759"/>
<dbReference type="CDD" id="cd22191">
    <property type="entry name" value="DPBB_RlpA_EXP_N-like"/>
    <property type="match status" value="1"/>
</dbReference>
<dbReference type="AlphaFoldDB" id="A0A165KKP3"/>
<reference evidence="4 5" key="1">
    <citation type="journal article" date="2016" name="Mol. Biol. Evol.">
        <title>Comparative Genomics of Early-Diverging Mushroom-Forming Fungi Provides Insights into the Origins of Lignocellulose Decay Capabilities.</title>
        <authorList>
            <person name="Nagy L.G."/>
            <person name="Riley R."/>
            <person name="Tritt A."/>
            <person name="Adam C."/>
            <person name="Daum C."/>
            <person name="Floudas D."/>
            <person name="Sun H."/>
            <person name="Yadav J.S."/>
            <person name="Pangilinan J."/>
            <person name="Larsson K.H."/>
            <person name="Matsuura K."/>
            <person name="Barry K."/>
            <person name="Labutti K."/>
            <person name="Kuo R."/>
            <person name="Ohm R.A."/>
            <person name="Bhattacharya S.S."/>
            <person name="Shirouzu T."/>
            <person name="Yoshinaga Y."/>
            <person name="Martin F.M."/>
            <person name="Grigoriev I.V."/>
            <person name="Hibbett D.S."/>
        </authorList>
    </citation>
    <scope>NUCLEOTIDE SEQUENCE [LARGE SCALE GENOMIC DNA]</scope>
    <source>
        <strain evidence="4 5">HHB12029</strain>
    </source>
</reference>
<evidence type="ECO:0000313" key="4">
    <source>
        <dbReference type="EMBL" id="KZV96495.1"/>
    </source>
</evidence>
<accession>A0A165KKP3</accession>
<protein>
    <recommendedName>
        <fullName evidence="3">Barwin domain-containing protein</fullName>
    </recommendedName>
</protein>
<name>A0A165KKP3_EXIGL</name>
<proteinExistence type="predicted"/>
<dbReference type="GO" id="GO:0042742">
    <property type="term" value="P:defense response to bacterium"/>
    <property type="evidence" value="ECO:0007669"/>
    <property type="project" value="InterPro"/>
</dbReference>
<evidence type="ECO:0000256" key="2">
    <source>
        <dbReference type="SAM" id="MobiDB-lite"/>
    </source>
</evidence>
<feature type="compositionally biased region" description="Low complexity" evidence="2">
    <location>
        <begin position="1"/>
        <end position="19"/>
    </location>
</feature>
<evidence type="ECO:0000256" key="1">
    <source>
        <dbReference type="ARBA" id="ARBA00022729"/>
    </source>
</evidence>
<dbReference type="Pfam" id="PF00967">
    <property type="entry name" value="Barwin"/>
    <property type="match status" value="1"/>
</dbReference>
<keyword evidence="5" id="KW-1185">Reference proteome</keyword>
<dbReference type="EMBL" id="KV425942">
    <property type="protein sequence ID" value="KZV96495.1"/>
    <property type="molecule type" value="Genomic_DNA"/>
</dbReference>
<feature type="domain" description="Barwin" evidence="3">
    <location>
        <begin position="93"/>
        <end position="164"/>
    </location>
</feature>
<organism evidence="4 5">
    <name type="scientific">Exidia glandulosa HHB12029</name>
    <dbReference type="NCBI Taxonomy" id="1314781"/>
    <lineage>
        <taxon>Eukaryota</taxon>
        <taxon>Fungi</taxon>
        <taxon>Dikarya</taxon>
        <taxon>Basidiomycota</taxon>
        <taxon>Agaricomycotina</taxon>
        <taxon>Agaricomycetes</taxon>
        <taxon>Auriculariales</taxon>
        <taxon>Exidiaceae</taxon>
        <taxon>Exidia</taxon>
    </lineage>
</organism>